<dbReference type="PANTHER" id="PTHR45779:SF7">
    <property type="entry name" value="PEPTIDYLPROLYL ISOMERASE"/>
    <property type="match status" value="1"/>
</dbReference>
<evidence type="ECO:0000256" key="2">
    <source>
        <dbReference type="ARBA" id="ARBA00006577"/>
    </source>
</evidence>
<dbReference type="Pfam" id="PF01346">
    <property type="entry name" value="FKBP_N"/>
    <property type="match status" value="1"/>
</dbReference>
<dbReference type="InterPro" id="IPR044609">
    <property type="entry name" value="FKBP2/11"/>
</dbReference>
<dbReference type="PROSITE" id="PS50059">
    <property type="entry name" value="FKBP_PPIASE"/>
    <property type="match status" value="1"/>
</dbReference>
<organism evidence="10 11">
    <name type="scientific">Hondaea fermentalgiana</name>
    <dbReference type="NCBI Taxonomy" id="2315210"/>
    <lineage>
        <taxon>Eukaryota</taxon>
        <taxon>Sar</taxon>
        <taxon>Stramenopiles</taxon>
        <taxon>Bigyra</taxon>
        <taxon>Labyrinthulomycetes</taxon>
        <taxon>Thraustochytrida</taxon>
        <taxon>Thraustochytriidae</taxon>
        <taxon>Hondaea</taxon>
    </lineage>
</organism>
<evidence type="ECO:0000256" key="1">
    <source>
        <dbReference type="ARBA" id="ARBA00000971"/>
    </source>
</evidence>
<keyword evidence="5 7" id="KW-0697">Rotamase</keyword>
<name>A0A2R5G0M0_9STRA</name>
<dbReference type="GO" id="GO:0005783">
    <property type="term" value="C:endoplasmic reticulum"/>
    <property type="evidence" value="ECO:0007669"/>
    <property type="project" value="TreeGrafter"/>
</dbReference>
<dbReference type="InterPro" id="IPR046357">
    <property type="entry name" value="PPIase_dom_sf"/>
</dbReference>
<comment type="similarity">
    <text evidence="2">Belongs to the FKBP-type PPIase family.</text>
</comment>
<dbReference type="AlphaFoldDB" id="A0A2R5G0M0"/>
<evidence type="ECO:0000256" key="5">
    <source>
        <dbReference type="ARBA" id="ARBA00023110"/>
    </source>
</evidence>
<dbReference type="PANTHER" id="PTHR45779">
    <property type="entry name" value="PEPTIDYLPROLYL ISOMERASE"/>
    <property type="match status" value="1"/>
</dbReference>
<dbReference type="EMBL" id="BEYU01000001">
    <property type="protein sequence ID" value="GBG23839.1"/>
    <property type="molecule type" value="Genomic_DNA"/>
</dbReference>
<keyword evidence="4 8" id="KW-0732">Signal</keyword>
<evidence type="ECO:0000313" key="11">
    <source>
        <dbReference type="Proteomes" id="UP000241890"/>
    </source>
</evidence>
<comment type="catalytic activity">
    <reaction evidence="1 7">
        <text>[protein]-peptidylproline (omega=180) = [protein]-peptidylproline (omega=0)</text>
        <dbReference type="Rhea" id="RHEA:16237"/>
        <dbReference type="Rhea" id="RHEA-COMP:10747"/>
        <dbReference type="Rhea" id="RHEA-COMP:10748"/>
        <dbReference type="ChEBI" id="CHEBI:83833"/>
        <dbReference type="ChEBI" id="CHEBI:83834"/>
        <dbReference type="EC" id="5.2.1.8"/>
    </reaction>
</comment>
<evidence type="ECO:0000256" key="6">
    <source>
        <dbReference type="ARBA" id="ARBA00023235"/>
    </source>
</evidence>
<dbReference type="SUPFAM" id="SSF54534">
    <property type="entry name" value="FKBP-like"/>
    <property type="match status" value="1"/>
</dbReference>
<dbReference type="GO" id="GO:0003755">
    <property type="term" value="F:peptidyl-prolyl cis-trans isomerase activity"/>
    <property type="evidence" value="ECO:0007669"/>
    <property type="project" value="UniProtKB-KW"/>
</dbReference>
<gene>
    <name evidence="10" type="ORF">FCC1311_000592</name>
</gene>
<keyword evidence="11" id="KW-1185">Reference proteome</keyword>
<evidence type="ECO:0000256" key="3">
    <source>
        <dbReference type="ARBA" id="ARBA00013194"/>
    </source>
</evidence>
<protein>
    <recommendedName>
        <fullName evidence="3 7">peptidylprolyl isomerase</fullName>
        <ecNumber evidence="3 7">5.2.1.8</ecNumber>
    </recommendedName>
</protein>
<evidence type="ECO:0000256" key="8">
    <source>
        <dbReference type="SAM" id="SignalP"/>
    </source>
</evidence>
<dbReference type="FunFam" id="3.10.50.40:FF:000045">
    <property type="entry name" value="Peptidyl-prolyl cis-trans isomerase"/>
    <property type="match status" value="1"/>
</dbReference>
<evidence type="ECO:0000313" key="10">
    <source>
        <dbReference type="EMBL" id="GBG23839.1"/>
    </source>
</evidence>
<dbReference type="Proteomes" id="UP000241890">
    <property type="component" value="Unassembled WGS sequence"/>
</dbReference>
<feature type="signal peptide" evidence="8">
    <location>
        <begin position="1"/>
        <end position="22"/>
    </location>
</feature>
<evidence type="ECO:0000256" key="4">
    <source>
        <dbReference type="ARBA" id="ARBA00022729"/>
    </source>
</evidence>
<accession>A0A2R5G0M0</accession>
<dbReference type="InParanoid" id="A0A2R5G0M0"/>
<dbReference type="OrthoDB" id="1902587at2759"/>
<dbReference type="InterPro" id="IPR000774">
    <property type="entry name" value="PPIase_FKBP_N"/>
</dbReference>
<evidence type="ECO:0000256" key="7">
    <source>
        <dbReference type="PROSITE-ProRule" id="PRU00277"/>
    </source>
</evidence>
<dbReference type="InterPro" id="IPR001179">
    <property type="entry name" value="PPIase_FKBP_dom"/>
</dbReference>
<evidence type="ECO:0000259" key="9">
    <source>
        <dbReference type="PROSITE" id="PS50059"/>
    </source>
</evidence>
<dbReference type="GO" id="GO:0006457">
    <property type="term" value="P:protein folding"/>
    <property type="evidence" value="ECO:0007669"/>
    <property type="project" value="InterPro"/>
</dbReference>
<dbReference type="EC" id="5.2.1.8" evidence="3 7"/>
<keyword evidence="6 7" id="KW-0413">Isomerase</keyword>
<comment type="caution">
    <text evidence="10">The sequence shown here is derived from an EMBL/GenBank/DDBJ whole genome shotgun (WGS) entry which is preliminary data.</text>
</comment>
<reference evidence="10 11" key="1">
    <citation type="submission" date="2017-12" db="EMBL/GenBank/DDBJ databases">
        <title>Sequencing, de novo assembly and annotation of complete genome of a new Thraustochytrid species, strain FCC1311.</title>
        <authorList>
            <person name="Sedici K."/>
            <person name="Godart F."/>
            <person name="Aiese Cigliano R."/>
            <person name="Sanseverino W."/>
            <person name="Barakat M."/>
            <person name="Ortet P."/>
            <person name="Marechal E."/>
            <person name="Cagnac O."/>
            <person name="Amato A."/>
        </authorList>
    </citation>
    <scope>NUCLEOTIDE SEQUENCE [LARGE SCALE GENOMIC DNA]</scope>
</reference>
<feature type="chain" id="PRO_5015328351" description="peptidylprolyl isomerase" evidence="8">
    <location>
        <begin position="23"/>
        <end position="233"/>
    </location>
</feature>
<sequence>MRAWFLAAAVAASAVLAAHGEADPEGVAFLEANAAKPDVVSLESGLQYKVLQRGEGKFHPTVDSPCTCHYHGTLISGEVFDSSVDRDEPIDFAPNQVIRGWTEAMQLMVEGDKLELYIPSDLAYGDRGAPPSIPPGAALVFTIELLSINGNKVPAMRCDPTTLENCDEREAKYATKMRDTSAEEVAKQIERLTGMQGSKMKPDLADWLARRLQILKRITTFGTEDQATDKQEL</sequence>
<dbReference type="Gene3D" id="3.10.50.40">
    <property type="match status" value="1"/>
</dbReference>
<dbReference type="Pfam" id="PF00254">
    <property type="entry name" value="FKBP_C"/>
    <property type="match status" value="1"/>
</dbReference>
<feature type="domain" description="PPIase FKBP-type" evidence="9">
    <location>
        <begin position="63"/>
        <end position="149"/>
    </location>
</feature>
<proteinExistence type="inferred from homology"/>